<feature type="domain" description="DDE Tnp4" evidence="8">
    <location>
        <begin position="62"/>
        <end position="139"/>
    </location>
</feature>
<organism evidence="9 10">
    <name type="scientific">Rhamnusium bicolor</name>
    <dbReference type="NCBI Taxonomy" id="1586634"/>
    <lineage>
        <taxon>Eukaryota</taxon>
        <taxon>Metazoa</taxon>
        <taxon>Ecdysozoa</taxon>
        <taxon>Arthropoda</taxon>
        <taxon>Hexapoda</taxon>
        <taxon>Insecta</taxon>
        <taxon>Pterygota</taxon>
        <taxon>Neoptera</taxon>
        <taxon>Endopterygota</taxon>
        <taxon>Coleoptera</taxon>
        <taxon>Polyphaga</taxon>
        <taxon>Cucujiformia</taxon>
        <taxon>Chrysomeloidea</taxon>
        <taxon>Cerambycidae</taxon>
        <taxon>Lepturinae</taxon>
        <taxon>Rhagiini</taxon>
        <taxon>Rhamnusium</taxon>
    </lineage>
</organism>
<gene>
    <name evidence="9" type="ORF">NQ314_001527</name>
</gene>
<dbReference type="Proteomes" id="UP001162156">
    <property type="component" value="Unassembled WGS sequence"/>
</dbReference>
<evidence type="ECO:0000256" key="7">
    <source>
        <dbReference type="ARBA" id="ARBA00023242"/>
    </source>
</evidence>
<comment type="caution">
    <text evidence="9">The sequence shown here is derived from an EMBL/GenBank/DDBJ whole genome shotgun (WGS) entry which is preliminary data.</text>
</comment>
<keyword evidence="4" id="KW-0540">Nuclease</keyword>
<reference evidence="9" key="1">
    <citation type="journal article" date="2023" name="Insect Mol. Biol.">
        <title>Genome sequencing provides insights into the evolution of gene families encoding plant cell wall-degrading enzymes in longhorned beetles.</title>
        <authorList>
            <person name="Shin N.R."/>
            <person name="Okamura Y."/>
            <person name="Kirsch R."/>
            <person name="Pauchet Y."/>
        </authorList>
    </citation>
    <scope>NUCLEOTIDE SEQUENCE</scope>
    <source>
        <strain evidence="9">RBIC_L_NR</strain>
    </source>
</reference>
<dbReference type="PANTHER" id="PTHR22930:SF85">
    <property type="entry name" value="GH03217P-RELATED"/>
    <property type="match status" value="1"/>
</dbReference>
<dbReference type="InterPro" id="IPR045249">
    <property type="entry name" value="HARBI1-like"/>
</dbReference>
<keyword evidence="5" id="KW-0479">Metal-binding</keyword>
<comment type="similarity">
    <text evidence="3">Belongs to the HARBI1 family.</text>
</comment>
<evidence type="ECO:0000256" key="6">
    <source>
        <dbReference type="ARBA" id="ARBA00022801"/>
    </source>
</evidence>
<evidence type="ECO:0000256" key="5">
    <source>
        <dbReference type="ARBA" id="ARBA00022723"/>
    </source>
</evidence>
<dbReference type="GO" id="GO:0005634">
    <property type="term" value="C:nucleus"/>
    <property type="evidence" value="ECO:0007669"/>
    <property type="project" value="UniProtKB-SubCell"/>
</dbReference>
<dbReference type="AlphaFoldDB" id="A0AAV8ZRL1"/>
<dbReference type="EMBL" id="JANEYF010000428">
    <property type="protein sequence ID" value="KAJ8969910.1"/>
    <property type="molecule type" value="Genomic_DNA"/>
</dbReference>
<evidence type="ECO:0000313" key="9">
    <source>
        <dbReference type="EMBL" id="KAJ8969910.1"/>
    </source>
</evidence>
<dbReference type="Pfam" id="PF13359">
    <property type="entry name" value="DDE_Tnp_4"/>
    <property type="match status" value="1"/>
</dbReference>
<comment type="cofactor">
    <cofactor evidence="1">
        <name>a divalent metal cation</name>
        <dbReference type="ChEBI" id="CHEBI:60240"/>
    </cofactor>
</comment>
<accession>A0AAV8ZRL1</accession>
<dbReference type="GO" id="GO:0046872">
    <property type="term" value="F:metal ion binding"/>
    <property type="evidence" value="ECO:0007669"/>
    <property type="project" value="UniProtKB-KW"/>
</dbReference>
<protein>
    <recommendedName>
        <fullName evidence="8">DDE Tnp4 domain-containing protein</fullName>
    </recommendedName>
</protein>
<sequence length="204" mass="23748">MQEMQHLRNRFYERFGVPGVIGVIDCTHVAIIRPPNIDPLHIYVNRKTYHTINVQLDEENHCFLLGDSGYPLCPPLEEPPIPDTPADHFHRALLTTRCLIERCNGVLKNRWRSLLKHRTLHYTPTMAAKIINTCIILHNMCLHYNIPEPEYDEEVFNADFGMHMVLEQLQENEGSDAGRVNPDLNAARILQKRIIRTHFQYKCS</sequence>
<evidence type="ECO:0000256" key="2">
    <source>
        <dbReference type="ARBA" id="ARBA00004123"/>
    </source>
</evidence>
<evidence type="ECO:0000256" key="3">
    <source>
        <dbReference type="ARBA" id="ARBA00006958"/>
    </source>
</evidence>
<comment type="subcellular location">
    <subcellularLocation>
        <location evidence="2">Nucleus</location>
    </subcellularLocation>
</comment>
<dbReference type="InterPro" id="IPR027806">
    <property type="entry name" value="HARBI1_dom"/>
</dbReference>
<proteinExistence type="inferred from homology"/>
<evidence type="ECO:0000313" key="10">
    <source>
        <dbReference type="Proteomes" id="UP001162156"/>
    </source>
</evidence>
<dbReference type="GO" id="GO:0004518">
    <property type="term" value="F:nuclease activity"/>
    <property type="evidence" value="ECO:0007669"/>
    <property type="project" value="UniProtKB-KW"/>
</dbReference>
<keyword evidence="10" id="KW-1185">Reference proteome</keyword>
<dbReference type="GO" id="GO:0016787">
    <property type="term" value="F:hydrolase activity"/>
    <property type="evidence" value="ECO:0007669"/>
    <property type="project" value="UniProtKB-KW"/>
</dbReference>
<dbReference type="PANTHER" id="PTHR22930">
    <property type="match status" value="1"/>
</dbReference>
<keyword evidence="6" id="KW-0378">Hydrolase</keyword>
<keyword evidence="7" id="KW-0539">Nucleus</keyword>
<evidence type="ECO:0000259" key="8">
    <source>
        <dbReference type="Pfam" id="PF13359"/>
    </source>
</evidence>
<name>A0AAV8ZRL1_9CUCU</name>
<evidence type="ECO:0000256" key="1">
    <source>
        <dbReference type="ARBA" id="ARBA00001968"/>
    </source>
</evidence>
<evidence type="ECO:0000256" key="4">
    <source>
        <dbReference type="ARBA" id="ARBA00022722"/>
    </source>
</evidence>